<gene>
    <name evidence="6" type="ORF">ACFSJC_13940</name>
</gene>
<dbReference type="PANTHER" id="PTHR37533">
    <property type="entry name" value="FLAGELLAR HOOK-LENGTH CONTROL PROTEIN"/>
    <property type="match status" value="1"/>
</dbReference>
<dbReference type="Pfam" id="PF02120">
    <property type="entry name" value="Flg_hook"/>
    <property type="match status" value="1"/>
</dbReference>
<dbReference type="Gene3D" id="3.30.750.140">
    <property type="match status" value="1"/>
</dbReference>
<dbReference type="RefSeq" id="WP_386027578.1">
    <property type="nucleotide sequence ID" value="NZ_JBHUHX010000039.1"/>
</dbReference>
<protein>
    <submittedName>
        <fullName evidence="6">Flagellar hook-length control protein FliK</fullName>
    </submittedName>
</protein>
<dbReference type="CDD" id="cd17470">
    <property type="entry name" value="T3SS_Flik_C"/>
    <property type="match status" value="1"/>
</dbReference>
<dbReference type="InterPro" id="IPR021136">
    <property type="entry name" value="Flagellar_hook_control-like_C"/>
</dbReference>
<evidence type="ECO:0000256" key="2">
    <source>
        <dbReference type="ARBA" id="ARBA00009149"/>
    </source>
</evidence>
<evidence type="ECO:0000256" key="3">
    <source>
        <dbReference type="ARBA" id="ARBA00022795"/>
    </source>
</evidence>
<comment type="function">
    <text evidence="1">Controls the length of the flagellar hook.</text>
</comment>
<comment type="similarity">
    <text evidence="2">Belongs to the FliK family.</text>
</comment>
<dbReference type="PANTHER" id="PTHR37533:SF2">
    <property type="entry name" value="FLAGELLAR HOOK-LENGTH CONTROL PROTEIN"/>
    <property type="match status" value="1"/>
</dbReference>
<dbReference type="InterPro" id="IPR052563">
    <property type="entry name" value="FliK"/>
</dbReference>
<organism evidence="6 7">
    <name type="scientific">Thiorhodococcus fuscus</name>
    <dbReference type="NCBI Taxonomy" id="527200"/>
    <lineage>
        <taxon>Bacteria</taxon>
        <taxon>Pseudomonadati</taxon>
        <taxon>Pseudomonadota</taxon>
        <taxon>Gammaproteobacteria</taxon>
        <taxon>Chromatiales</taxon>
        <taxon>Chromatiaceae</taxon>
        <taxon>Thiorhodococcus</taxon>
    </lineage>
</organism>
<comment type="caution">
    <text evidence="6">The sequence shown here is derived from an EMBL/GenBank/DDBJ whole genome shotgun (WGS) entry which is preliminary data.</text>
</comment>
<keyword evidence="6" id="KW-0966">Cell projection</keyword>
<keyword evidence="7" id="KW-1185">Reference proteome</keyword>
<sequence>MMQSSGLQASLSGLLAQLFGGLSGGGDSLDETGDSAFLDDLGGQLKDLLIDRGVDPAEIAAINGQELLAQFVALIQGAQPVQEGPDFADGLALGVSDASDGWPETPTDLLGRLLESASAGTAVASDLLESGSDVHSFLAELTNAPVSQASTDRLARLLESASVGVGRDPAGMTSDADGRSMLAASAASADTRMLADRVGRALESMSAEADVASEVVESDSNGRSALAAVATSPASQAAMDRLGHLLESVSRENKAEPGASTVSSDVRSLLSDLANSADVRRAASSVSPLADAGLVSGEAGATVPSPAAGSMADRLNLSLDRGPISGIEEGVDSGMDLADSQADSLQKDADTVVNEEGVSMTAATATTSRSAAGAGLQRPGSLDLYRLLQPGGEAPLGKQVKWVLGEGLSRAEMKLRPPSLGGLDVKITQEGDKTSVIFVSPHPIVREVLEAAMPRLRDALAQDGVSLANLSVTDQGAQGGDASPGRDGAPSNEASRQGDADDAETIGEPLLINTTVSALSKRLDYYI</sequence>
<dbReference type="InterPro" id="IPR038610">
    <property type="entry name" value="FliK-like_C_sf"/>
</dbReference>
<feature type="domain" description="Flagellar hook-length control protein-like C-terminal" evidence="5">
    <location>
        <begin position="398"/>
        <end position="479"/>
    </location>
</feature>
<feature type="region of interest" description="Disordered" evidence="4">
    <location>
        <begin position="474"/>
        <end position="506"/>
    </location>
</feature>
<dbReference type="PRINTS" id="PR01007">
    <property type="entry name" value="FLGHOOKFLIK"/>
</dbReference>
<keyword evidence="3" id="KW-1005">Bacterial flagellum biogenesis</keyword>
<dbReference type="EMBL" id="JBHUHX010000039">
    <property type="protein sequence ID" value="MFD2112946.1"/>
    <property type="molecule type" value="Genomic_DNA"/>
</dbReference>
<keyword evidence="6" id="KW-0282">Flagellum</keyword>
<evidence type="ECO:0000256" key="4">
    <source>
        <dbReference type="SAM" id="MobiDB-lite"/>
    </source>
</evidence>
<evidence type="ECO:0000259" key="5">
    <source>
        <dbReference type="Pfam" id="PF02120"/>
    </source>
</evidence>
<dbReference type="InterPro" id="IPR001635">
    <property type="entry name" value="Flag_hook_Flik"/>
</dbReference>
<keyword evidence="6" id="KW-0969">Cilium</keyword>
<reference evidence="7" key="1">
    <citation type="journal article" date="2019" name="Int. J. Syst. Evol. Microbiol.">
        <title>The Global Catalogue of Microorganisms (GCM) 10K type strain sequencing project: providing services to taxonomists for standard genome sequencing and annotation.</title>
        <authorList>
            <consortium name="The Broad Institute Genomics Platform"/>
            <consortium name="The Broad Institute Genome Sequencing Center for Infectious Disease"/>
            <person name="Wu L."/>
            <person name="Ma J."/>
        </authorList>
    </citation>
    <scope>NUCLEOTIDE SEQUENCE [LARGE SCALE GENOMIC DNA]</scope>
    <source>
        <strain evidence="7">KACC 12597</strain>
    </source>
</reference>
<evidence type="ECO:0000313" key="7">
    <source>
        <dbReference type="Proteomes" id="UP001597337"/>
    </source>
</evidence>
<name>A0ABW4YBN9_9GAMM</name>
<evidence type="ECO:0000256" key="1">
    <source>
        <dbReference type="ARBA" id="ARBA00003944"/>
    </source>
</evidence>
<accession>A0ABW4YBN9</accession>
<dbReference type="Proteomes" id="UP001597337">
    <property type="component" value="Unassembled WGS sequence"/>
</dbReference>
<evidence type="ECO:0000313" key="6">
    <source>
        <dbReference type="EMBL" id="MFD2112946.1"/>
    </source>
</evidence>
<proteinExistence type="inferred from homology"/>